<sequence length="334" mass="38243">MARSHKETTISIRKLIIFHHSSGKSVWNIAKLVNFSHSTVQYMLKRFKEENWIENKVRKGRSAKLTKCDQRFIIRKLVKNPRLSALKVSAEFNKKFFTSISSETVRRVLKAAGLNGRSACRTFLLSRIRSIQRESIVIVKKFELEILTNLHVLDLPESEKHNFGIMSVCVSVCEHDNSKTIRATGMKFDESKFNIFGSKGRIMVWRRKNEELNPKNLDGIIKYGGGGVLVWGCMSASGLGIHHPHHGWCRSMVFSWLIYQDRRESDCKLSLDSMENIHLPLLPCPQCMLSTQANRRRRWVAVSGTHPAGLRAYRPMCPIYTVCLETVVPVAEES</sequence>
<evidence type="ECO:0000259" key="2">
    <source>
        <dbReference type="Pfam" id="PF01498"/>
    </source>
</evidence>
<dbReference type="InterPro" id="IPR036388">
    <property type="entry name" value="WH-like_DNA-bd_sf"/>
</dbReference>
<feature type="domain" description="Transposase Tc1-like" evidence="2">
    <location>
        <begin position="71"/>
        <end position="129"/>
    </location>
</feature>
<dbReference type="Pfam" id="PF01498">
    <property type="entry name" value="HTH_Tnp_Tc3_2"/>
    <property type="match status" value="1"/>
</dbReference>
<accession>A0A4Y2U8L2</accession>
<comment type="subcellular location">
    <subcellularLocation>
        <location evidence="1">Nucleus</location>
    </subcellularLocation>
</comment>
<dbReference type="AlphaFoldDB" id="A0A4Y2U8L2"/>
<dbReference type="SUPFAM" id="SSF46689">
    <property type="entry name" value="Homeodomain-like"/>
    <property type="match status" value="1"/>
</dbReference>
<keyword evidence="4" id="KW-1185">Reference proteome</keyword>
<dbReference type="GO" id="GO:0005634">
    <property type="term" value="C:nucleus"/>
    <property type="evidence" value="ECO:0007669"/>
    <property type="project" value="UniProtKB-SubCell"/>
</dbReference>
<dbReference type="EMBL" id="BGPR01034679">
    <property type="protein sequence ID" value="GBO09148.1"/>
    <property type="molecule type" value="Genomic_DNA"/>
</dbReference>
<evidence type="ECO:0000313" key="4">
    <source>
        <dbReference type="Proteomes" id="UP000499080"/>
    </source>
</evidence>
<evidence type="ECO:0000313" key="3">
    <source>
        <dbReference type="EMBL" id="GBO09148.1"/>
    </source>
</evidence>
<comment type="caution">
    <text evidence="3">The sequence shown here is derived from an EMBL/GenBank/DDBJ whole genome shotgun (WGS) entry which is preliminary data.</text>
</comment>
<dbReference type="InterPro" id="IPR036397">
    <property type="entry name" value="RNaseH_sf"/>
</dbReference>
<reference evidence="3 4" key="1">
    <citation type="journal article" date="2019" name="Sci. Rep.">
        <title>Orb-weaving spider Araneus ventricosus genome elucidates the spidroin gene catalogue.</title>
        <authorList>
            <person name="Kono N."/>
            <person name="Nakamura H."/>
            <person name="Ohtoshi R."/>
            <person name="Moran D.A.P."/>
            <person name="Shinohara A."/>
            <person name="Yoshida Y."/>
            <person name="Fujiwara M."/>
            <person name="Mori M."/>
            <person name="Tomita M."/>
            <person name="Arakawa K."/>
        </authorList>
    </citation>
    <scope>NUCLEOTIDE SEQUENCE [LARGE SCALE GENOMIC DNA]</scope>
</reference>
<dbReference type="GO" id="GO:0015074">
    <property type="term" value="P:DNA integration"/>
    <property type="evidence" value="ECO:0007669"/>
    <property type="project" value="InterPro"/>
</dbReference>
<dbReference type="Proteomes" id="UP000499080">
    <property type="component" value="Unassembled WGS sequence"/>
</dbReference>
<organism evidence="3 4">
    <name type="scientific">Araneus ventricosus</name>
    <name type="common">Orbweaver spider</name>
    <name type="synonym">Epeira ventricosa</name>
    <dbReference type="NCBI Taxonomy" id="182803"/>
    <lineage>
        <taxon>Eukaryota</taxon>
        <taxon>Metazoa</taxon>
        <taxon>Ecdysozoa</taxon>
        <taxon>Arthropoda</taxon>
        <taxon>Chelicerata</taxon>
        <taxon>Arachnida</taxon>
        <taxon>Araneae</taxon>
        <taxon>Araneomorphae</taxon>
        <taxon>Entelegynae</taxon>
        <taxon>Araneoidea</taxon>
        <taxon>Araneidae</taxon>
        <taxon>Araneus</taxon>
    </lineage>
</organism>
<evidence type="ECO:0000256" key="1">
    <source>
        <dbReference type="ARBA" id="ARBA00004123"/>
    </source>
</evidence>
<dbReference type="Gene3D" id="3.30.420.10">
    <property type="entry name" value="Ribonuclease H-like superfamily/Ribonuclease H"/>
    <property type="match status" value="1"/>
</dbReference>
<dbReference type="InterPro" id="IPR009057">
    <property type="entry name" value="Homeodomain-like_sf"/>
</dbReference>
<dbReference type="InterPro" id="IPR002492">
    <property type="entry name" value="Transposase_Tc1-like"/>
</dbReference>
<protein>
    <recommendedName>
        <fullName evidence="2">Transposase Tc1-like domain-containing protein</fullName>
    </recommendedName>
</protein>
<proteinExistence type="predicted"/>
<name>A0A4Y2U8L2_ARAVE</name>
<gene>
    <name evidence="3" type="ORF">AVEN_241107_1</name>
</gene>
<dbReference type="GO" id="GO:0003677">
    <property type="term" value="F:DNA binding"/>
    <property type="evidence" value="ECO:0007669"/>
    <property type="project" value="InterPro"/>
</dbReference>
<dbReference type="GO" id="GO:0006313">
    <property type="term" value="P:DNA transposition"/>
    <property type="evidence" value="ECO:0007669"/>
    <property type="project" value="InterPro"/>
</dbReference>
<dbReference type="Gene3D" id="1.10.10.10">
    <property type="entry name" value="Winged helix-like DNA-binding domain superfamily/Winged helix DNA-binding domain"/>
    <property type="match status" value="1"/>
</dbReference>